<organism evidence="3">
    <name type="scientific">Eucalyptus grandis</name>
    <name type="common">Flooded gum</name>
    <dbReference type="NCBI Taxonomy" id="71139"/>
    <lineage>
        <taxon>Eukaryota</taxon>
        <taxon>Viridiplantae</taxon>
        <taxon>Streptophyta</taxon>
        <taxon>Embryophyta</taxon>
        <taxon>Tracheophyta</taxon>
        <taxon>Spermatophyta</taxon>
        <taxon>Magnoliopsida</taxon>
        <taxon>eudicotyledons</taxon>
        <taxon>Gunneridae</taxon>
        <taxon>Pentapetalae</taxon>
        <taxon>rosids</taxon>
        <taxon>malvids</taxon>
        <taxon>Myrtales</taxon>
        <taxon>Myrtaceae</taxon>
        <taxon>Myrtoideae</taxon>
        <taxon>Eucalypteae</taxon>
        <taxon>Eucalyptus</taxon>
    </lineage>
</organism>
<evidence type="ECO:0000259" key="2">
    <source>
        <dbReference type="Pfam" id="PF12776"/>
    </source>
</evidence>
<dbReference type="OMA" id="WDPIANT"/>
<proteinExistence type="predicted"/>
<dbReference type="EMBL" id="KK198757">
    <property type="protein sequence ID" value="KCW74866.1"/>
    <property type="molecule type" value="Genomic_DNA"/>
</dbReference>
<feature type="region of interest" description="Disordered" evidence="1">
    <location>
        <begin position="244"/>
        <end position="268"/>
    </location>
</feature>
<feature type="compositionally biased region" description="Gly residues" evidence="1">
    <location>
        <begin position="165"/>
        <end position="180"/>
    </location>
</feature>
<dbReference type="InterPro" id="IPR024752">
    <property type="entry name" value="Myb/SANT-like_dom"/>
</dbReference>
<feature type="region of interest" description="Disordered" evidence="1">
    <location>
        <begin position="201"/>
        <end position="232"/>
    </location>
</feature>
<dbReference type="PANTHER" id="PTHR47584">
    <property type="match status" value="1"/>
</dbReference>
<dbReference type="Gramene" id="KCW74866">
    <property type="protein sequence ID" value="KCW74866"/>
    <property type="gene ID" value="EUGRSUZ_E03604"/>
</dbReference>
<feature type="domain" description="Myb/SANT-like" evidence="2">
    <location>
        <begin position="11"/>
        <end position="105"/>
    </location>
</feature>
<gene>
    <name evidence="3" type="ORF">EUGRSUZ_E03604</name>
</gene>
<reference evidence="3" key="1">
    <citation type="submission" date="2013-07" db="EMBL/GenBank/DDBJ databases">
        <title>The genome of Eucalyptus grandis.</title>
        <authorList>
            <person name="Schmutz J."/>
            <person name="Hayes R."/>
            <person name="Myburg A."/>
            <person name="Tuskan G."/>
            <person name="Grattapaglia D."/>
            <person name="Rokhsar D.S."/>
        </authorList>
    </citation>
    <scope>NUCLEOTIDE SEQUENCE</scope>
    <source>
        <tissue evidence="3">Leaf extractions</tissue>
    </source>
</reference>
<feature type="compositionally biased region" description="Low complexity" evidence="1">
    <location>
        <begin position="246"/>
        <end position="260"/>
    </location>
</feature>
<evidence type="ECO:0000256" key="1">
    <source>
        <dbReference type="SAM" id="MobiDB-lite"/>
    </source>
</evidence>
<feature type="compositionally biased region" description="Basic residues" evidence="1">
    <location>
        <begin position="209"/>
        <end position="226"/>
    </location>
</feature>
<dbReference type="Pfam" id="PF12776">
    <property type="entry name" value="Myb_DNA-bind_3"/>
    <property type="match status" value="1"/>
</dbReference>
<accession>A0A059C9K8</accession>
<dbReference type="AlphaFoldDB" id="A0A059C9K8"/>
<protein>
    <recommendedName>
        <fullName evidence="2">Myb/SANT-like domain-containing protein</fullName>
    </recommendedName>
</protein>
<feature type="region of interest" description="Disordered" evidence="1">
    <location>
        <begin position="148"/>
        <end position="180"/>
    </location>
</feature>
<dbReference type="eggNOG" id="ENOG502SP49">
    <property type="taxonomic scope" value="Eukaryota"/>
</dbReference>
<name>A0A059C9K8_EUCGR</name>
<dbReference type="InterPro" id="IPR045026">
    <property type="entry name" value="LIMYB"/>
</dbReference>
<evidence type="ECO:0000313" key="3">
    <source>
        <dbReference type="EMBL" id="KCW74866.1"/>
    </source>
</evidence>
<sequence>MASERHSFNAKWTESITNILIGLLVDEVKKGNRTSSTFNKVGWRNVQSELSRQTGFQFTMVQLRNKVNKLKQQYGSFHKLISQSGFGWDNVNKRVTVEDPSVWESHIKDNVEWARFRKNGLPQYPELCIIFGGTYATGNYAVGCAQEDNLSDDDDNDDDNVRGDNSGGGADGVNAGGGGDYDGSNANDFIGYHSDDRLFTTDDIGTSARGKHKLDRTPNGKRRRKSNQSSFDETCRAIQDFLKVKSPSPSGDGSASSGTSQPPSDPFSVSTAVQILNNMPELEQDVYNKAVERACVNREWREAFITCIPARRIGLLQFL</sequence>
<dbReference type="PANTHER" id="PTHR47584:SF19">
    <property type="entry name" value="L10-INTERACTING MYB DOMAIN-CONTAINING PROTEIN-LIKE"/>
    <property type="match status" value="1"/>
</dbReference>
<dbReference type="InParanoid" id="A0A059C9K8"/>
<feature type="compositionally biased region" description="Acidic residues" evidence="1">
    <location>
        <begin position="149"/>
        <end position="158"/>
    </location>
</feature>